<accession>A0A0V8QIC0</accession>
<dbReference type="OrthoDB" id="9775903at2"/>
<keyword evidence="2" id="KW-1003">Cell membrane</keyword>
<proteinExistence type="predicted"/>
<evidence type="ECO:0000256" key="5">
    <source>
        <dbReference type="ARBA" id="ARBA00023136"/>
    </source>
</evidence>
<dbReference type="NCBIfam" id="TIGR00765">
    <property type="entry name" value="yihY_not_rbn"/>
    <property type="match status" value="1"/>
</dbReference>
<dbReference type="InterPro" id="IPR017039">
    <property type="entry name" value="Virul_fac_BrkB"/>
</dbReference>
<dbReference type="AlphaFoldDB" id="A0A0V8QIC0"/>
<dbReference type="Proteomes" id="UP000054874">
    <property type="component" value="Unassembled WGS sequence"/>
</dbReference>
<reference evidence="7 8" key="1">
    <citation type="submission" date="2015-11" db="EMBL/GenBank/DDBJ databases">
        <title>Butyribacter intestini gen. nov., sp. nov., a butyric acid-producing bacterium of the family Lachnospiraceae isolated from the human faeces.</title>
        <authorList>
            <person name="Zou Y."/>
            <person name="Xue W."/>
            <person name="Luo G."/>
            <person name="Lv M."/>
        </authorList>
    </citation>
    <scope>NUCLEOTIDE SEQUENCE [LARGE SCALE GENOMIC DNA]</scope>
    <source>
        <strain evidence="7 8">ACET-33324</strain>
    </source>
</reference>
<keyword evidence="4 6" id="KW-1133">Transmembrane helix</keyword>
<feature type="transmembrane region" description="Helical" evidence="6">
    <location>
        <begin position="86"/>
        <end position="108"/>
    </location>
</feature>
<dbReference type="PANTHER" id="PTHR30213">
    <property type="entry name" value="INNER MEMBRANE PROTEIN YHJD"/>
    <property type="match status" value="1"/>
</dbReference>
<dbReference type="RefSeq" id="WP_058351624.1">
    <property type="nucleotide sequence ID" value="NZ_CABMMD010000036.1"/>
</dbReference>
<protein>
    <submittedName>
        <fullName evidence="7">Uncharacterized protein</fullName>
    </submittedName>
</protein>
<dbReference type="PIRSF" id="PIRSF035875">
    <property type="entry name" value="RNase_BN"/>
    <property type="match status" value="1"/>
</dbReference>
<evidence type="ECO:0000256" key="2">
    <source>
        <dbReference type="ARBA" id="ARBA00022475"/>
    </source>
</evidence>
<evidence type="ECO:0000256" key="4">
    <source>
        <dbReference type="ARBA" id="ARBA00022989"/>
    </source>
</evidence>
<dbReference type="Pfam" id="PF03631">
    <property type="entry name" value="Virul_fac_BrkB"/>
    <property type="match status" value="1"/>
</dbReference>
<dbReference type="PANTHER" id="PTHR30213:SF0">
    <property type="entry name" value="UPF0761 MEMBRANE PROTEIN YIHY"/>
    <property type="match status" value="1"/>
</dbReference>
<feature type="transmembrane region" description="Helical" evidence="6">
    <location>
        <begin position="239"/>
        <end position="266"/>
    </location>
</feature>
<keyword evidence="5 6" id="KW-0472">Membrane</keyword>
<evidence type="ECO:0000256" key="1">
    <source>
        <dbReference type="ARBA" id="ARBA00004651"/>
    </source>
</evidence>
<feature type="transmembrane region" description="Helical" evidence="6">
    <location>
        <begin position="207"/>
        <end position="227"/>
    </location>
</feature>
<evidence type="ECO:0000313" key="7">
    <source>
        <dbReference type="EMBL" id="KSV60147.1"/>
    </source>
</evidence>
<name>A0A0V8QIC0_9FIRM</name>
<feature type="transmembrane region" description="Helical" evidence="6">
    <location>
        <begin position="128"/>
        <end position="151"/>
    </location>
</feature>
<organism evidence="7 8">
    <name type="scientific">Acetivibrio ethanolgignens</name>
    <dbReference type="NCBI Taxonomy" id="290052"/>
    <lineage>
        <taxon>Bacteria</taxon>
        <taxon>Bacillati</taxon>
        <taxon>Bacillota</taxon>
        <taxon>Clostridia</taxon>
        <taxon>Eubacteriales</taxon>
        <taxon>Oscillospiraceae</taxon>
        <taxon>Acetivibrio</taxon>
    </lineage>
</organism>
<keyword evidence="8" id="KW-1185">Reference proteome</keyword>
<evidence type="ECO:0000313" key="8">
    <source>
        <dbReference type="Proteomes" id="UP000054874"/>
    </source>
</evidence>
<dbReference type="EMBL" id="LNAM01000036">
    <property type="protein sequence ID" value="KSV60147.1"/>
    <property type="molecule type" value="Genomic_DNA"/>
</dbReference>
<evidence type="ECO:0000256" key="6">
    <source>
        <dbReference type="SAM" id="Phobius"/>
    </source>
</evidence>
<comment type="caution">
    <text evidence="7">The sequence shown here is derived from an EMBL/GenBank/DDBJ whole genome shotgun (WGS) entry which is preliminary data.</text>
</comment>
<sequence length="273" mass="31389">MIRLFIDYIRYFLKQLKEHAVSAYAAQAAFFIILSFFPFIMFLMTLIRYLPVTEDMLISLANQALPSHIGDYIVSLLNEIYGQSSAAIISITIITAIWSASKGIMAVIRGFNSIYGIYETRNYLYLRLISSFYTVIFAISIVGSLILLVFGNRLMLTLTRLLSQFNIKPPVIISFRVLIALIVLFFFFLAMYIFVPNRKSTVSQEAPGALLTTISWAVFSSVYSYYIDNFANFDTYGSLTTIVFLMLWLYFCMYILFIGSEVNVFIQEQRYLL</sequence>
<dbReference type="GO" id="GO:0005886">
    <property type="term" value="C:plasma membrane"/>
    <property type="evidence" value="ECO:0007669"/>
    <property type="project" value="UniProtKB-SubCell"/>
</dbReference>
<evidence type="ECO:0000256" key="3">
    <source>
        <dbReference type="ARBA" id="ARBA00022692"/>
    </source>
</evidence>
<comment type="subcellular location">
    <subcellularLocation>
        <location evidence="1">Cell membrane</location>
        <topology evidence="1">Multi-pass membrane protein</topology>
    </subcellularLocation>
</comment>
<gene>
    <name evidence="7" type="ORF">ASU35_17320</name>
</gene>
<feature type="transmembrane region" description="Helical" evidence="6">
    <location>
        <begin position="21"/>
        <end position="47"/>
    </location>
</feature>
<dbReference type="STRING" id="290052.ASU35_17320"/>
<feature type="transmembrane region" description="Helical" evidence="6">
    <location>
        <begin position="171"/>
        <end position="195"/>
    </location>
</feature>
<keyword evidence="3 6" id="KW-0812">Transmembrane</keyword>